<proteinExistence type="predicted"/>
<dbReference type="GO" id="GO:0008237">
    <property type="term" value="F:metallopeptidase activity"/>
    <property type="evidence" value="ECO:0007669"/>
    <property type="project" value="UniProtKB-KW"/>
</dbReference>
<dbReference type="Gene3D" id="3.30.2010.10">
    <property type="entry name" value="Metalloproteases ('zincins'), catalytic domain"/>
    <property type="match status" value="1"/>
</dbReference>
<keyword evidence="3" id="KW-0479">Metal-binding</keyword>
<keyword evidence="7" id="KW-1133">Transmembrane helix</keyword>
<evidence type="ECO:0000256" key="6">
    <source>
        <dbReference type="ARBA" id="ARBA00023049"/>
    </source>
</evidence>
<evidence type="ECO:0000256" key="7">
    <source>
        <dbReference type="SAM" id="Phobius"/>
    </source>
</evidence>
<organism evidence="9 10">
    <name type="scientific">Lentzea sokolovensis</name>
    <dbReference type="NCBI Taxonomy" id="3095429"/>
    <lineage>
        <taxon>Bacteria</taxon>
        <taxon>Bacillati</taxon>
        <taxon>Actinomycetota</taxon>
        <taxon>Actinomycetes</taxon>
        <taxon>Pseudonocardiales</taxon>
        <taxon>Pseudonocardiaceae</taxon>
        <taxon>Lentzea</taxon>
    </lineage>
</organism>
<evidence type="ECO:0000256" key="1">
    <source>
        <dbReference type="ARBA" id="ARBA00001947"/>
    </source>
</evidence>
<comment type="caution">
    <text evidence="9">The sequence shown here is derived from an EMBL/GenBank/DDBJ whole genome shotgun (WGS) entry which is preliminary data.</text>
</comment>
<feature type="transmembrane region" description="Helical" evidence="7">
    <location>
        <begin position="486"/>
        <end position="507"/>
    </location>
</feature>
<keyword evidence="5" id="KW-0862">Zinc</keyword>
<feature type="transmembrane region" description="Helical" evidence="7">
    <location>
        <begin position="201"/>
        <end position="223"/>
    </location>
</feature>
<evidence type="ECO:0000313" key="10">
    <source>
        <dbReference type="Proteomes" id="UP001285352"/>
    </source>
</evidence>
<comment type="cofactor">
    <cofactor evidence="1">
        <name>Zn(2+)</name>
        <dbReference type="ChEBI" id="CHEBI:29105"/>
    </cofactor>
</comment>
<protein>
    <submittedName>
        <fullName evidence="9">M48 family metalloprotease</fullName>
        <ecNumber evidence="9">3.4.24.-</ecNumber>
    </submittedName>
</protein>
<evidence type="ECO:0000313" key="9">
    <source>
        <dbReference type="EMBL" id="MDX8145411.1"/>
    </source>
</evidence>
<name>A0ABU4V3B4_9PSEU</name>
<evidence type="ECO:0000256" key="5">
    <source>
        <dbReference type="ARBA" id="ARBA00022833"/>
    </source>
</evidence>
<keyword evidence="2" id="KW-0645">Protease</keyword>
<feature type="transmembrane region" description="Helical" evidence="7">
    <location>
        <begin position="54"/>
        <end position="71"/>
    </location>
</feature>
<dbReference type="Pfam" id="PF01435">
    <property type="entry name" value="Peptidase_M48"/>
    <property type="match status" value="1"/>
</dbReference>
<feature type="transmembrane region" description="Helical" evidence="7">
    <location>
        <begin position="384"/>
        <end position="403"/>
    </location>
</feature>
<dbReference type="RefSeq" id="WP_319977552.1">
    <property type="nucleotide sequence ID" value="NZ_JAXAVU010000010.1"/>
</dbReference>
<feature type="transmembrane region" description="Helical" evidence="7">
    <location>
        <begin position="289"/>
        <end position="307"/>
    </location>
</feature>
<keyword evidence="4 9" id="KW-0378">Hydrolase</keyword>
<sequence>MTEEKPQVNPRALPSEMILLLLLLAVTVLLNVFFVANWLSGLEQGGAASYLQKLQMLLTPGLAAYGFYTAVRVRRSTPIAGTGLREAGKAVAELVRQVNPPRHVDVRLGKRLGSRAYVTGAPRKPIVVLGPELLALHSMPGERKAVFDAVVRHELAHVHAGDLWWYQLATVLRFSNLSTGFFALLVLWLEVLLDRGDVTSFLVSTLRLAALTLVTELIARAFLRAREHAADLHAAEFGVEGLLAAVKAHETDQTRSVVRSWLRHHPGADERSQALTNPLRLLASPMGQVSLGAAAAGTAFVTLQDMLLSGSTEDRSTPIFTGVAIGIPLTLFAAFCLWRGAWQEDRNRLRPLLTAAALLSGLVIGSHLPLYTQIFDQAPIGVPIAPSVLLALALGIFGLCWWLDALGRSWRRTDPSASRMSSFLTYAVPCACVAGGWLFAVLWTWSARLRGIYLGCPAEEARNLPICQSPTPQSDVAMTVARDFGITFWSILTAAVVVTALAVPRYLRTR</sequence>
<evidence type="ECO:0000256" key="3">
    <source>
        <dbReference type="ARBA" id="ARBA00022723"/>
    </source>
</evidence>
<evidence type="ECO:0000256" key="2">
    <source>
        <dbReference type="ARBA" id="ARBA00022670"/>
    </source>
</evidence>
<keyword evidence="7" id="KW-0812">Transmembrane</keyword>
<feature type="transmembrane region" description="Helical" evidence="7">
    <location>
        <begin position="171"/>
        <end position="189"/>
    </location>
</feature>
<keyword evidence="10" id="KW-1185">Reference proteome</keyword>
<feature type="domain" description="Peptidase M48" evidence="8">
    <location>
        <begin position="105"/>
        <end position="277"/>
    </location>
</feature>
<keyword evidence="7" id="KW-0472">Membrane</keyword>
<keyword evidence="6 9" id="KW-0482">Metalloprotease</keyword>
<dbReference type="EMBL" id="JAXAVU010000010">
    <property type="protein sequence ID" value="MDX8145411.1"/>
    <property type="molecule type" value="Genomic_DNA"/>
</dbReference>
<feature type="transmembrane region" description="Helical" evidence="7">
    <location>
        <begin position="423"/>
        <end position="445"/>
    </location>
</feature>
<dbReference type="InterPro" id="IPR001915">
    <property type="entry name" value="Peptidase_M48"/>
</dbReference>
<gene>
    <name evidence="9" type="ORF">SK854_25095</name>
</gene>
<accession>A0ABU4V3B4</accession>
<feature type="transmembrane region" description="Helical" evidence="7">
    <location>
        <begin position="352"/>
        <end position="372"/>
    </location>
</feature>
<evidence type="ECO:0000256" key="4">
    <source>
        <dbReference type="ARBA" id="ARBA00022801"/>
    </source>
</evidence>
<feature type="transmembrane region" description="Helical" evidence="7">
    <location>
        <begin position="319"/>
        <end position="340"/>
    </location>
</feature>
<dbReference type="EC" id="3.4.24.-" evidence="9"/>
<reference evidence="9 10" key="1">
    <citation type="submission" date="2023-11" db="EMBL/GenBank/DDBJ databases">
        <title>Lentzea sokolovensis, sp. nov., Lentzea kristufkii, sp. nov., and Lentzea miocenensis, sp. nov., rare actinobacteria from Sokolov Coal Basin, Miocene lacustrine sediment, Czech Republic.</title>
        <authorList>
            <person name="Lara A."/>
            <person name="Kotroba L."/>
            <person name="Nouioui I."/>
            <person name="Neumann-Schaal M."/>
            <person name="Mast Y."/>
            <person name="Chronakova A."/>
        </authorList>
    </citation>
    <scope>NUCLEOTIDE SEQUENCE [LARGE SCALE GENOMIC DNA]</scope>
    <source>
        <strain evidence="9 10">BCCO 10_0061</strain>
    </source>
</reference>
<evidence type="ECO:0000259" key="8">
    <source>
        <dbReference type="Pfam" id="PF01435"/>
    </source>
</evidence>
<dbReference type="Proteomes" id="UP001285352">
    <property type="component" value="Unassembled WGS sequence"/>
</dbReference>
<feature type="transmembrane region" description="Helical" evidence="7">
    <location>
        <begin position="12"/>
        <end position="34"/>
    </location>
</feature>